<accession>A0ABV0ZC21</accession>
<reference evidence="1 2" key="1">
    <citation type="submission" date="2021-06" db="EMBL/GenBank/DDBJ databases">
        <authorList>
            <person name="Palmer J.M."/>
        </authorList>
    </citation>
    <scope>NUCLEOTIDE SEQUENCE [LARGE SCALE GENOMIC DNA]</scope>
    <source>
        <strain evidence="1 2">AS_MEX2019</strain>
        <tissue evidence="1">Muscle</tissue>
    </source>
</reference>
<evidence type="ECO:0000313" key="1">
    <source>
        <dbReference type="EMBL" id="MEQ2303774.1"/>
    </source>
</evidence>
<evidence type="ECO:0000313" key="2">
    <source>
        <dbReference type="Proteomes" id="UP001469553"/>
    </source>
</evidence>
<name>A0ABV0ZC21_9TELE</name>
<sequence length="74" mass="8784">MKQREDWQLSSIRLTDQLQILKFLIPPLLDVLSERNPEKPSYLLLNITCCHLEFHFDVGKLMERVLTLLSQVYL</sequence>
<proteinExistence type="predicted"/>
<protein>
    <submittedName>
        <fullName evidence="1">Uncharacterized protein</fullName>
    </submittedName>
</protein>
<gene>
    <name evidence="1" type="ORF">AMECASPLE_020298</name>
</gene>
<keyword evidence="2" id="KW-1185">Reference proteome</keyword>
<organism evidence="1 2">
    <name type="scientific">Ameca splendens</name>
    <dbReference type="NCBI Taxonomy" id="208324"/>
    <lineage>
        <taxon>Eukaryota</taxon>
        <taxon>Metazoa</taxon>
        <taxon>Chordata</taxon>
        <taxon>Craniata</taxon>
        <taxon>Vertebrata</taxon>
        <taxon>Euteleostomi</taxon>
        <taxon>Actinopterygii</taxon>
        <taxon>Neopterygii</taxon>
        <taxon>Teleostei</taxon>
        <taxon>Neoteleostei</taxon>
        <taxon>Acanthomorphata</taxon>
        <taxon>Ovalentaria</taxon>
        <taxon>Atherinomorphae</taxon>
        <taxon>Cyprinodontiformes</taxon>
        <taxon>Goodeidae</taxon>
        <taxon>Ameca</taxon>
    </lineage>
</organism>
<dbReference type="EMBL" id="JAHRIP010058112">
    <property type="protein sequence ID" value="MEQ2303774.1"/>
    <property type="molecule type" value="Genomic_DNA"/>
</dbReference>
<comment type="caution">
    <text evidence="1">The sequence shown here is derived from an EMBL/GenBank/DDBJ whole genome shotgun (WGS) entry which is preliminary data.</text>
</comment>
<dbReference type="Proteomes" id="UP001469553">
    <property type="component" value="Unassembled WGS sequence"/>
</dbReference>